<dbReference type="AlphaFoldDB" id="A0A2P7U2S4"/>
<sequence>MWDIILDFIRNIFRKYKKPVIVLVINEVIYYIFGATNECGFRCPMPPMTALENLLFVASSVIMYICLLWMMIIYMSDKYNKM</sequence>
<feature type="transmembrane region" description="Helical" evidence="1">
    <location>
        <begin position="20"/>
        <end position="36"/>
    </location>
</feature>
<dbReference type="RefSeq" id="WP_106740164.1">
    <property type="nucleotide sequence ID" value="NZ_PXYY01000005.1"/>
</dbReference>
<keyword evidence="1" id="KW-0472">Membrane</keyword>
<reference evidence="2 3" key="1">
    <citation type="submission" date="2018-03" db="EMBL/GenBank/DDBJ databases">
        <title>Neisseria weixii sp. nov., isolated from the intestinal contents of Tibetan Plateau pika (Ochotona curzoniae) in Yushu, Qinghai Province, China.</title>
        <authorList>
            <person name="Gui Z."/>
        </authorList>
    </citation>
    <scope>NUCLEOTIDE SEQUENCE [LARGE SCALE GENOMIC DNA]</scope>
    <source>
        <strain evidence="2 3">ATCC 51483</strain>
    </source>
</reference>
<dbReference type="Proteomes" id="UP000241868">
    <property type="component" value="Unassembled WGS sequence"/>
</dbReference>
<evidence type="ECO:0000313" key="3">
    <source>
        <dbReference type="Proteomes" id="UP000241868"/>
    </source>
</evidence>
<feature type="transmembrane region" description="Helical" evidence="1">
    <location>
        <begin position="56"/>
        <end position="75"/>
    </location>
</feature>
<dbReference type="EMBL" id="PXYY01000005">
    <property type="protein sequence ID" value="PSJ81282.1"/>
    <property type="molecule type" value="Genomic_DNA"/>
</dbReference>
<evidence type="ECO:0008006" key="4">
    <source>
        <dbReference type="Google" id="ProtNLM"/>
    </source>
</evidence>
<gene>
    <name evidence="2" type="ORF">C7N83_01700</name>
</gene>
<keyword evidence="3" id="KW-1185">Reference proteome</keyword>
<dbReference type="OrthoDB" id="9926956at2"/>
<accession>A0A2P7U2S4</accession>
<evidence type="ECO:0000313" key="2">
    <source>
        <dbReference type="EMBL" id="PSJ81282.1"/>
    </source>
</evidence>
<name>A0A2P7U2S4_9NEIS</name>
<comment type="caution">
    <text evidence="2">The sequence shown here is derived from an EMBL/GenBank/DDBJ whole genome shotgun (WGS) entry which is preliminary data.</text>
</comment>
<organism evidence="2 3">
    <name type="scientific">Neisseria iguanae</name>
    <dbReference type="NCBI Taxonomy" id="90242"/>
    <lineage>
        <taxon>Bacteria</taxon>
        <taxon>Pseudomonadati</taxon>
        <taxon>Pseudomonadota</taxon>
        <taxon>Betaproteobacteria</taxon>
        <taxon>Neisseriales</taxon>
        <taxon>Neisseriaceae</taxon>
        <taxon>Neisseria</taxon>
    </lineage>
</organism>
<evidence type="ECO:0000256" key="1">
    <source>
        <dbReference type="SAM" id="Phobius"/>
    </source>
</evidence>
<proteinExistence type="predicted"/>
<keyword evidence="1" id="KW-0812">Transmembrane</keyword>
<keyword evidence="1" id="KW-1133">Transmembrane helix</keyword>
<protein>
    <recommendedName>
        <fullName evidence="4">Disulfide bond formation protein B</fullName>
    </recommendedName>
</protein>